<dbReference type="AlphaFoldDB" id="A0A2S8GU67"/>
<dbReference type="Proteomes" id="UP000237819">
    <property type="component" value="Unassembled WGS sequence"/>
</dbReference>
<accession>A0A2S8GU67</accession>
<organism evidence="1 2">
    <name type="scientific">Blastopirellula marina</name>
    <dbReference type="NCBI Taxonomy" id="124"/>
    <lineage>
        <taxon>Bacteria</taxon>
        <taxon>Pseudomonadati</taxon>
        <taxon>Planctomycetota</taxon>
        <taxon>Planctomycetia</taxon>
        <taxon>Pirellulales</taxon>
        <taxon>Pirellulaceae</taxon>
        <taxon>Blastopirellula</taxon>
    </lineage>
</organism>
<comment type="caution">
    <text evidence="1">The sequence shown here is derived from an EMBL/GenBank/DDBJ whole genome shotgun (WGS) entry which is preliminary data.</text>
</comment>
<reference evidence="1 2" key="1">
    <citation type="submission" date="2018-02" db="EMBL/GenBank/DDBJ databases">
        <title>Comparative genomes isolates from brazilian mangrove.</title>
        <authorList>
            <person name="Araujo J.E."/>
            <person name="Taketani R.G."/>
            <person name="Silva M.C.P."/>
            <person name="Loureco M.V."/>
            <person name="Andreote F.D."/>
        </authorList>
    </citation>
    <scope>NUCLEOTIDE SEQUENCE [LARGE SCALE GENOMIC DNA]</scope>
    <source>
        <strain evidence="1 2">Nap-Phe MGV</strain>
    </source>
</reference>
<evidence type="ECO:0000313" key="2">
    <source>
        <dbReference type="Proteomes" id="UP000237819"/>
    </source>
</evidence>
<name>A0A2S8GU67_9BACT</name>
<dbReference type="EMBL" id="PUHZ01000002">
    <property type="protein sequence ID" value="PQO47921.1"/>
    <property type="molecule type" value="Genomic_DNA"/>
</dbReference>
<evidence type="ECO:0000313" key="1">
    <source>
        <dbReference type="EMBL" id="PQO47921.1"/>
    </source>
</evidence>
<dbReference type="OrthoDB" id="9982577at2"/>
<dbReference type="RefSeq" id="WP_105333450.1">
    <property type="nucleotide sequence ID" value="NZ_PUHZ01000002.1"/>
</dbReference>
<gene>
    <name evidence="1" type="ORF">C5Y93_00610</name>
</gene>
<proteinExistence type="predicted"/>
<sequence>MFQLVDLLQHGDISPLSFGANRQFAAQALGDPEGEYVSGDTVVEKRGPIQLTFSGDQLHIWSWLLLDPTPPPIDFAGQLPTSATSLNLFLDLCDQLAVAWRIEEKLTFNRQLTIRTCDRLLAFFDLDARDLQKIIVSAT</sequence>
<protein>
    <submittedName>
        <fullName evidence="1">Uncharacterized protein</fullName>
    </submittedName>
</protein>